<dbReference type="InterPro" id="IPR007450">
    <property type="entry name" value="BamE_dom"/>
</dbReference>
<dbReference type="EMBL" id="BMKA01000003">
    <property type="protein sequence ID" value="GGA24491.1"/>
    <property type="molecule type" value="Genomic_DNA"/>
</dbReference>
<feature type="signal peptide" evidence="3">
    <location>
        <begin position="1"/>
        <end position="25"/>
    </location>
</feature>
<dbReference type="Proteomes" id="UP000628017">
    <property type="component" value="Unassembled WGS sequence"/>
</dbReference>
<feature type="domain" description="Outer membrane protein assembly factor BamE" evidence="4">
    <location>
        <begin position="32"/>
        <end position="107"/>
    </location>
</feature>
<feature type="chain" id="PRO_5037892627" evidence="3">
    <location>
        <begin position="26"/>
        <end position="153"/>
    </location>
</feature>
<keyword evidence="6" id="KW-1185">Reference proteome</keyword>
<sequence length="153" mass="16966">MQFKHARKIRNTLAILGLSVTVACAATYTNHGYVPTDLELENIVVGTDTRTTVAEIIGQPSSTGVLSDGAWYYISSRIKYYTYHRPETIERTVLAVSFDANDKVSNIERFGLEDGRVITFTRRVTDSGVQGTGIFRQLIGNFGNISAEQLLDE</sequence>
<keyword evidence="1 3" id="KW-0732">Signal</keyword>
<dbReference type="InterPro" id="IPR037873">
    <property type="entry name" value="BamE-like"/>
</dbReference>
<reference evidence="5" key="2">
    <citation type="submission" date="2020-09" db="EMBL/GenBank/DDBJ databases">
        <authorList>
            <person name="Sun Q."/>
            <person name="Zhou Y."/>
        </authorList>
    </citation>
    <scope>NUCLEOTIDE SEQUENCE</scope>
    <source>
        <strain evidence="5">CGMCC 1.15880</strain>
    </source>
</reference>
<comment type="caution">
    <text evidence="5">The sequence shown here is derived from an EMBL/GenBank/DDBJ whole genome shotgun (WGS) entry which is preliminary data.</text>
</comment>
<protein>
    <submittedName>
        <fullName evidence="5">Outer membrane protein assembly factor BamE</fullName>
    </submittedName>
</protein>
<evidence type="ECO:0000259" key="4">
    <source>
        <dbReference type="Pfam" id="PF04355"/>
    </source>
</evidence>
<dbReference type="PROSITE" id="PS51257">
    <property type="entry name" value="PROKAR_LIPOPROTEIN"/>
    <property type="match status" value="1"/>
</dbReference>
<reference evidence="5" key="1">
    <citation type="journal article" date="2014" name="Int. J. Syst. Evol. Microbiol.">
        <title>Complete genome sequence of Corynebacterium casei LMG S-19264T (=DSM 44701T), isolated from a smear-ripened cheese.</title>
        <authorList>
            <consortium name="US DOE Joint Genome Institute (JGI-PGF)"/>
            <person name="Walter F."/>
            <person name="Albersmeier A."/>
            <person name="Kalinowski J."/>
            <person name="Ruckert C."/>
        </authorList>
    </citation>
    <scope>NUCLEOTIDE SEQUENCE</scope>
    <source>
        <strain evidence="5">CGMCC 1.15880</strain>
    </source>
</reference>
<dbReference type="Gene3D" id="3.30.1450.10">
    <property type="match status" value="1"/>
</dbReference>
<accession>A0A916R363</accession>
<evidence type="ECO:0000313" key="6">
    <source>
        <dbReference type="Proteomes" id="UP000628017"/>
    </source>
</evidence>
<organism evidence="5 6">
    <name type="scientific">Neptunicoccus cionae</name>
    <dbReference type="NCBI Taxonomy" id="2035344"/>
    <lineage>
        <taxon>Bacteria</taxon>
        <taxon>Pseudomonadati</taxon>
        <taxon>Pseudomonadota</taxon>
        <taxon>Alphaproteobacteria</taxon>
        <taxon>Rhodobacterales</taxon>
        <taxon>Paracoccaceae</taxon>
        <taxon>Neptunicoccus</taxon>
    </lineage>
</organism>
<dbReference type="GO" id="GO:0019867">
    <property type="term" value="C:outer membrane"/>
    <property type="evidence" value="ECO:0007669"/>
    <property type="project" value="InterPro"/>
</dbReference>
<dbReference type="RefSeq" id="WP_188676220.1">
    <property type="nucleotide sequence ID" value="NZ_BMKA01000003.1"/>
</dbReference>
<dbReference type="AlphaFoldDB" id="A0A916R363"/>
<evidence type="ECO:0000256" key="3">
    <source>
        <dbReference type="SAM" id="SignalP"/>
    </source>
</evidence>
<evidence type="ECO:0000256" key="1">
    <source>
        <dbReference type="ARBA" id="ARBA00022729"/>
    </source>
</evidence>
<dbReference type="Pfam" id="PF04355">
    <property type="entry name" value="BamE"/>
    <property type="match status" value="1"/>
</dbReference>
<evidence type="ECO:0000313" key="5">
    <source>
        <dbReference type="EMBL" id="GGA24491.1"/>
    </source>
</evidence>
<name>A0A916R363_9RHOB</name>
<keyword evidence="2" id="KW-0472">Membrane</keyword>
<proteinExistence type="predicted"/>
<evidence type="ECO:0000256" key="2">
    <source>
        <dbReference type="ARBA" id="ARBA00023136"/>
    </source>
</evidence>
<gene>
    <name evidence="5" type="ORF">GCM10011498_26870</name>
</gene>